<dbReference type="Pfam" id="PF02535">
    <property type="entry name" value="Zip"/>
    <property type="match status" value="1"/>
</dbReference>
<evidence type="ECO:0000256" key="3">
    <source>
        <dbReference type="ARBA" id="ARBA00004760"/>
    </source>
</evidence>
<dbReference type="GO" id="GO:0046873">
    <property type="term" value="F:metal ion transmembrane transporter activity"/>
    <property type="evidence" value="ECO:0007669"/>
    <property type="project" value="InterPro"/>
</dbReference>
<keyword evidence="12" id="KW-1185">Reference proteome</keyword>
<organism evidence="11 12">
    <name type="scientific">Lepeophtheirus salmonis</name>
    <name type="common">Salmon louse</name>
    <name type="synonym">Caligus salmonis</name>
    <dbReference type="NCBI Taxonomy" id="72036"/>
    <lineage>
        <taxon>Eukaryota</taxon>
        <taxon>Metazoa</taxon>
        <taxon>Ecdysozoa</taxon>
        <taxon>Arthropoda</taxon>
        <taxon>Crustacea</taxon>
        <taxon>Multicrustacea</taxon>
        <taxon>Hexanauplia</taxon>
        <taxon>Copepoda</taxon>
        <taxon>Siphonostomatoida</taxon>
        <taxon>Caligidae</taxon>
        <taxon>Lepeophtheirus</taxon>
    </lineage>
</organism>
<keyword evidence="7" id="KW-0256">Endoplasmic reticulum</keyword>
<comment type="pathway">
    <text evidence="4">Sphingolipid metabolism.</text>
</comment>
<dbReference type="Proteomes" id="UP000675881">
    <property type="component" value="Chromosome 4"/>
</dbReference>
<evidence type="ECO:0000256" key="2">
    <source>
        <dbReference type="ARBA" id="ARBA00004477"/>
    </source>
</evidence>
<dbReference type="UniPathway" id="UPA00222"/>
<dbReference type="EC" id="2.3.1.291" evidence="11"/>
<dbReference type="GO" id="GO:0005634">
    <property type="term" value="C:nucleus"/>
    <property type="evidence" value="ECO:0007669"/>
    <property type="project" value="UniProtKB-SubCell"/>
</dbReference>
<dbReference type="InterPro" id="IPR016439">
    <property type="entry name" value="Lag1/Lac1-like"/>
</dbReference>
<protein>
    <submittedName>
        <fullName evidence="11">CERS5_6</fullName>
        <ecNumber evidence="11">2.3.1.291</ecNumber>
    </submittedName>
</protein>
<comment type="pathway">
    <text evidence="3">Lipid metabolism; sphingolipid metabolism.</text>
</comment>
<dbReference type="Pfam" id="PF03798">
    <property type="entry name" value="TRAM_LAG1_CLN8"/>
    <property type="match status" value="1"/>
</dbReference>
<dbReference type="OrthoDB" id="537032at2759"/>
<keyword evidence="5 11" id="KW-0808">Transferase</keyword>
<evidence type="ECO:0000256" key="10">
    <source>
        <dbReference type="ARBA" id="ARBA00023136"/>
    </source>
</evidence>
<dbReference type="InterPro" id="IPR006634">
    <property type="entry name" value="TLC-dom"/>
</dbReference>
<sequence length="377" mass="44053">MDIHSPVFFVLIGFFLVLIIEQIIHSYKDRHLHQIIPFEHDENKSIEGENEDQQKNLLALVFAVMFHKGIMAFSLGINLTRAKVVLKVFMGCILIFSIASPIGIAIGIGLMNLPPSLSRDIVALILQAIAGGTFLYITFIEVLFHELNYNMHEEIWNPLENLLIRFWVERLVFRPLGLFLGLGSTKKNLPMLSNLELEDYYLKHKDKPLTFFKREALNLAVNLNMSERKIQRWFRMRRGADKSKLLDKFSETGWKSWIWDIRNCWYHYPHHLIDTDIWWYYMVELSFYWSLLFSQFYDVKRKDFWEMFIHHLTTIALMGFSWTCNLTRVGTNGCYRGHTNVLGAFSVVVQLVVDKLRHFICLDLVGAIVGRTGVTSP</sequence>
<evidence type="ECO:0000256" key="1">
    <source>
        <dbReference type="ARBA" id="ARBA00004123"/>
    </source>
</evidence>
<dbReference type="InterPro" id="IPR009057">
    <property type="entry name" value="Homeodomain-like_sf"/>
</dbReference>
<evidence type="ECO:0000256" key="4">
    <source>
        <dbReference type="ARBA" id="ARBA00004991"/>
    </source>
</evidence>
<dbReference type="InterPro" id="IPR003689">
    <property type="entry name" value="ZIP"/>
</dbReference>
<reference evidence="11" key="1">
    <citation type="submission" date="2021-02" db="EMBL/GenBank/DDBJ databases">
        <authorList>
            <person name="Bekaert M."/>
        </authorList>
    </citation>
    <scope>NUCLEOTIDE SEQUENCE</scope>
    <source>
        <strain evidence="11">IoA-00</strain>
    </source>
</reference>
<gene>
    <name evidence="11" type="ORF">LSAA_8266</name>
</gene>
<keyword evidence="10" id="KW-0472">Membrane</keyword>
<evidence type="ECO:0000256" key="8">
    <source>
        <dbReference type="ARBA" id="ARBA00022989"/>
    </source>
</evidence>
<keyword evidence="11" id="KW-0012">Acyltransferase</keyword>
<dbReference type="GO" id="GO:0003677">
    <property type="term" value="F:DNA binding"/>
    <property type="evidence" value="ECO:0007669"/>
    <property type="project" value="InterPro"/>
</dbReference>
<dbReference type="GO" id="GO:0046513">
    <property type="term" value="P:ceramide biosynthetic process"/>
    <property type="evidence" value="ECO:0007669"/>
    <property type="project" value="InterPro"/>
</dbReference>
<name>A0A7R8H807_LEPSM</name>
<dbReference type="SMART" id="SM00389">
    <property type="entry name" value="HOX"/>
    <property type="match status" value="1"/>
</dbReference>
<evidence type="ECO:0000256" key="9">
    <source>
        <dbReference type="ARBA" id="ARBA00023098"/>
    </source>
</evidence>
<accession>A0A7R8H807</accession>
<keyword evidence="6" id="KW-0812">Transmembrane</keyword>
<evidence type="ECO:0000313" key="12">
    <source>
        <dbReference type="Proteomes" id="UP000675881"/>
    </source>
</evidence>
<keyword evidence="8" id="KW-1133">Transmembrane helix</keyword>
<dbReference type="GO" id="GO:0005789">
    <property type="term" value="C:endoplasmic reticulum membrane"/>
    <property type="evidence" value="ECO:0007669"/>
    <property type="project" value="UniProtKB-SubCell"/>
</dbReference>
<evidence type="ECO:0000313" key="11">
    <source>
        <dbReference type="EMBL" id="CAF2928689.1"/>
    </source>
</evidence>
<evidence type="ECO:0000256" key="6">
    <source>
        <dbReference type="ARBA" id="ARBA00022692"/>
    </source>
</evidence>
<dbReference type="EMBL" id="HG994583">
    <property type="protein sequence ID" value="CAF2928689.1"/>
    <property type="molecule type" value="Genomic_DNA"/>
</dbReference>
<proteinExistence type="predicted"/>
<evidence type="ECO:0000256" key="7">
    <source>
        <dbReference type="ARBA" id="ARBA00022824"/>
    </source>
</evidence>
<dbReference type="SUPFAM" id="SSF46689">
    <property type="entry name" value="Homeodomain-like"/>
    <property type="match status" value="1"/>
</dbReference>
<dbReference type="GO" id="GO:0050291">
    <property type="term" value="F:sphingosine N-acyltransferase activity"/>
    <property type="evidence" value="ECO:0007669"/>
    <property type="project" value="InterPro"/>
</dbReference>
<dbReference type="PANTHER" id="PTHR12560:SF0">
    <property type="entry name" value="LD18904P"/>
    <property type="match status" value="1"/>
</dbReference>
<dbReference type="InterPro" id="IPR001356">
    <property type="entry name" value="HD"/>
</dbReference>
<evidence type="ECO:0000256" key="5">
    <source>
        <dbReference type="ARBA" id="ARBA00022679"/>
    </source>
</evidence>
<keyword evidence="9" id="KW-0443">Lipid metabolism</keyword>
<dbReference type="AlphaFoldDB" id="A0A7R8H807"/>
<dbReference type="PANTHER" id="PTHR12560">
    <property type="entry name" value="LONGEVITY ASSURANCE FACTOR 1 LAG1"/>
    <property type="match status" value="1"/>
</dbReference>
<dbReference type="Gene3D" id="1.10.10.60">
    <property type="entry name" value="Homeodomain-like"/>
    <property type="match status" value="1"/>
</dbReference>
<comment type="subcellular location">
    <subcellularLocation>
        <location evidence="2">Endoplasmic reticulum membrane</location>
        <topology evidence="2">Multi-pass membrane protein</topology>
    </subcellularLocation>
    <subcellularLocation>
        <location evidence="1">Nucleus</location>
    </subcellularLocation>
</comment>